<dbReference type="AlphaFoldDB" id="A0A1A8XZC3"/>
<protein>
    <recommendedName>
        <fullName evidence="2">DUF4351 domain-containing protein</fullName>
    </recommendedName>
</protein>
<dbReference type="RefSeq" id="WP_245754735.1">
    <property type="nucleotide sequence ID" value="NZ_FLQX01000177.1"/>
</dbReference>
<dbReference type="InterPro" id="IPR025587">
    <property type="entry name" value="DUF4351"/>
</dbReference>
<sequence length="74" mass="8648">MPYVTSVERRATERGIQQGMQQGEEKVLERLLTRRFGPLSEATRQRLKNATLEQLERWTDNILDAATLEKVFKD</sequence>
<dbReference type="PANTHER" id="PTHR35586:SF1">
    <property type="entry name" value="SLL1691 PROTEIN"/>
    <property type="match status" value="1"/>
</dbReference>
<reference evidence="4" key="1">
    <citation type="submission" date="2016-06" db="EMBL/GenBank/DDBJ databases">
        <authorList>
            <person name="McIlroy S.J."/>
            <person name="Karst S.M."/>
            <person name="Albertsen M."/>
        </authorList>
    </citation>
    <scope>NUCLEOTIDE SEQUENCE [LARGE SCALE GENOMIC DNA]</scope>
</reference>
<feature type="domain" description="DUF4351" evidence="2">
    <location>
        <begin position="17"/>
        <end position="69"/>
    </location>
</feature>
<dbReference type="Pfam" id="PF14261">
    <property type="entry name" value="DUF4351"/>
    <property type="match status" value="1"/>
</dbReference>
<name>A0A1A8XZC3_9PROT</name>
<proteinExistence type="predicted"/>
<evidence type="ECO:0000256" key="1">
    <source>
        <dbReference type="SAM" id="MobiDB-lite"/>
    </source>
</evidence>
<dbReference type="STRING" id="1860102.ACCAA_950009"/>
<accession>A0A1A8XZC3</accession>
<organism evidence="3 4">
    <name type="scientific">Candidatus Accumulibacter aalborgensis</name>
    <dbReference type="NCBI Taxonomy" id="1860102"/>
    <lineage>
        <taxon>Bacteria</taxon>
        <taxon>Pseudomonadati</taxon>
        <taxon>Pseudomonadota</taxon>
        <taxon>Betaproteobacteria</taxon>
        <taxon>Candidatus Accumulibacter</taxon>
    </lineage>
</organism>
<dbReference type="EMBL" id="FLQX01000177">
    <property type="protein sequence ID" value="SBT10294.1"/>
    <property type="molecule type" value="Genomic_DNA"/>
</dbReference>
<dbReference type="PANTHER" id="PTHR35586">
    <property type="entry name" value="SLL1691 PROTEIN"/>
    <property type="match status" value="1"/>
</dbReference>
<keyword evidence="4" id="KW-1185">Reference proteome</keyword>
<feature type="region of interest" description="Disordered" evidence="1">
    <location>
        <begin position="1"/>
        <end position="22"/>
    </location>
</feature>
<evidence type="ECO:0000313" key="4">
    <source>
        <dbReference type="Proteomes" id="UP000199169"/>
    </source>
</evidence>
<evidence type="ECO:0000259" key="2">
    <source>
        <dbReference type="Pfam" id="PF14261"/>
    </source>
</evidence>
<gene>
    <name evidence="3" type="ORF">ACCAA_950009</name>
</gene>
<evidence type="ECO:0000313" key="3">
    <source>
        <dbReference type="EMBL" id="SBT10294.1"/>
    </source>
</evidence>
<dbReference type="Proteomes" id="UP000199169">
    <property type="component" value="Unassembled WGS sequence"/>
</dbReference>